<gene>
    <name evidence="2" type="ORF">EZ216_09185</name>
</gene>
<dbReference type="RefSeq" id="WP_135249440.1">
    <property type="nucleotide sequence ID" value="NZ_SMLK01000002.1"/>
</dbReference>
<accession>A0A4Z0C0P7</accession>
<evidence type="ECO:0000313" key="3">
    <source>
        <dbReference type="Proteomes" id="UP000297839"/>
    </source>
</evidence>
<organism evidence="2 3">
    <name type="scientific">Ramlibacter humi</name>
    <dbReference type="NCBI Taxonomy" id="2530451"/>
    <lineage>
        <taxon>Bacteria</taxon>
        <taxon>Pseudomonadati</taxon>
        <taxon>Pseudomonadota</taxon>
        <taxon>Betaproteobacteria</taxon>
        <taxon>Burkholderiales</taxon>
        <taxon>Comamonadaceae</taxon>
        <taxon>Ramlibacter</taxon>
    </lineage>
</organism>
<comment type="caution">
    <text evidence="2">The sequence shown here is derived from an EMBL/GenBank/DDBJ whole genome shotgun (WGS) entry which is preliminary data.</text>
</comment>
<dbReference type="GO" id="GO:0008168">
    <property type="term" value="F:methyltransferase activity"/>
    <property type="evidence" value="ECO:0007669"/>
    <property type="project" value="UniProtKB-KW"/>
</dbReference>
<dbReference type="InterPro" id="IPR029063">
    <property type="entry name" value="SAM-dependent_MTases_sf"/>
</dbReference>
<dbReference type="SUPFAM" id="SSF53335">
    <property type="entry name" value="S-adenosyl-L-methionine-dependent methyltransferases"/>
    <property type="match status" value="1"/>
</dbReference>
<dbReference type="GO" id="GO:0032259">
    <property type="term" value="P:methylation"/>
    <property type="evidence" value="ECO:0007669"/>
    <property type="project" value="UniProtKB-KW"/>
</dbReference>
<name>A0A4Z0C0P7_9BURK</name>
<dbReference type="EMBL" id="SMLK01000002">
    <property type="protein sequence ID" value="TFZ03815.1"/>
    <property type="molecule type" value="Genomic_DNA"/>
</dbReference>
<keyword evidence="3" id="KW-1185">Reference proteome</keyword>
<keyword evidence="1 2" id="KW-0808">Transferase</keyword>
<reference evidence="2 3" key="1">
    <citation type="submission" date="2019-03" db="EMBL/GenBank/DDBJ databases">
        <title>Ramlibacter sp. 18x22-1, whole genome shotgun sequence.</title>
        <authorList>
            <person name="Zhang X."/>
            <person name="Feng G."/>
            <person name="Zhu H."/>
        </authorList>
    </citation>
    <scope>NUCLEOTIDE SEQUENCE [LARGE SCALE GENOMIC DNA]</scope>
    <source>
        <strain evidence="2 3">18x22-1</strain>
    </source>
</reference>
<dbReference type="AlphaFoldDB" id="A0A4Z0C0P7"/>
<dbReference type="Proteomes" id="UP000297839">
    <property type="component" value="Unassembled WGS sequence"/>
</dbReference>
<dbReference type="Gene3D" id="3.40.50.150">
    <property type="entry name" value="Vaccinia Virus protein VP39"/>
    <property type="match status" value="1"/>
</dbReference>
<dbReference type="OrthoDB" id="9790457at2"/>
<dbReference type="Pfam" id="PF13489">
    <property type="entry name" value="Methyltransf_23"/>
    <property type="match status" value="1"/>
</dbReference>
<evidence type="ECO:0000256" key="1">
    <source>
        <dbReference type="ARBA" id="ARBA00022679"/>
    </source>
</evidence>
<dbReference type="PANTHER" id="PTHR43861:SF3">
    <property type="entry name" value="PUTATIVE (AFU_ORTHOLOGUE AFUA_2G14390)-RELATED"/>
    <property type="match status" value="1"/>
</dbReference>
<evidence type="ECO:0000313" key="2">
    <source>
        <dbReference type="EMBL" id="TFZ03815.1"/>
    </source>
</evidence>
<keyword evidence="2" id="KW-0489">Methyltransferase</keyword>
<sequence length="377" mass="40264">MRLRTRARPCSVCGSADTIALPSPGTRSMRSDGLVVGQPLSKWHCVACASVFRAAERTFHKARSAEPAYVLNAKADNAFDLQRHSGYADVVADAIPSAPAAILDVGCGNGALLTLLGRRWPAARRMGVEPAALPRAQAAQRGIDTAPTLGPGLVADLVVSINVLEHTTAPAAFLSGIARALRPGGICVLVWPDDRTPSSELLLNDHLHTLSTETVRTLAACSGLEAKSALRAPAGFQGLRLAHGRFPIGALTSLRTQRLPSLALARQRGGYLGRWAALDANLLERTLPEKHLVAFGNGEAAQTLRAYAPRAWSRVHAISADVPVGDDWGLPVIDPAQLEPDRHQLLLATHPRWQARLRARFEAAGIRCLSWDDLVAA</sequence>
<dbReference type="PANTHER" id="PTHR43861">
    <property type="entry name" value="TRANS-ACONITATE 2-METHYLTRANSFERASE-RELATED"/>
    <property type="match status" value="1"/>
</dbReference>
<dbReference type="CDD" id="cd02440">
    <property type="entry name" value="AdoMet_MTases"/>
    <property type="match status" value="1"/>
</dbReference>
<proteinExistence type="predicted"/>
<protein>
    <submittedName>
        <fullName evidence="2">Class I SAM-dependent methyltransferase</fullName>
    </submittedName>
</protein>